<organism evidence="1 2">
    <name type="scientific">Balnearium lithotrophicum</name>
    <dbReference type="NCBI Taxonomy" id="223788"/>
    <lineage>
        <taxon>Bacteria</taxon>
        <taxon>Pseudomonadati</taxon>
        <taxon>Aquificota</taxon>
        <taxon>Aquificia</taxon>
        <taxon>Desulfurobacteriales</taxon>
        <taxon>Desulfurobacteriaceae</taxon>
        <taxon>Balnearium</taxon>
    </lineage>
</organism>
<dbReference type="InterPro" id="IPR009078">
    <property type="entry name" value="Ferritin-like_SF"/>
</dbReference>
<dbReference type="SUPFAM" id="SSF47240">
    <property type="entry name" value="Ferritin-like"/>
    <property type="match status" value="1"/>
</dbReference>
<evidence type="ECO:0000313" key="1">
    <source>
        <dbReference type="EMBL" id="SMO63670.1"/>
    </source>
</evidence>
<dbReference type="RefSeq" id="WP_142935758.1">
    <property type="nucleotide sequence ID" value="NZ_FXTM01000015.1"/>
</dbReference>
<proteinExistence type="predicted"/>
<accession>A0A521CYB6</accession>
<dbReference type="EMBL" id="FXTM01000015">
    <property type="protein sequence ID" value="SMO63670.1"/>
    <property type="molecule type" value="Genomic_DNA"/>
</dbReference>
<dbReference type="OrthoDB" id="9792238at2"/>
<keyword evidence="2" id="KW-1185">Reference proteome</keyword>
<dbReference type="Proteomes" id="UP000317315">
    <property type="component" value="Unassembled WGS sequence"/>
</dbReference>
<dbReference type="CDD" id="cd00657">
    <property type="entry name" value="Ferritin_like"/>
    <property type="match status" value="1"/>
</dbReference>
<evidence type="ECO:0000313" key="2">
    <source>
        <dbReference type="Proteomes" id="UP000317315"/>
    </source>
</evidence>
<name>A0A521CYB6_9BACT</name>
<dbReference type="InterPro" id="IPR012347">
    <property type="entry name" value="Ferritin-like"/>
</dbReference>
<gene>
    <name evidence="1" type="ORF">SAMN06269117_11561</name>
</gene>
<protein>
    <submittedName>
        <fullName evidence="1">Bacterioferritin</fullName>
    </submittedName>
</protein>
<dbReference type="Gene3D" id="1.20.1260.10">
    <property type="match status" value="1"/>
</dbReference>
<sequence>MNRRDILKLLFGSLFSFVVPVYSEAEIVKEDKFVTFCNLAISHEYGAICQYINHSGIIQDKSVKKILEMNMMDEILHARSLTEILVKEGATPTVAIWPPQTGLQFEKLIEEDINGENQAIKLYSTILDLKESSKWRDSIYSFLKREELHRSRLVGILNAKKTNK</sequence>
<dbReference type="AlphaFoldDB" id="A0A521CYB6"/>
<reference evidence="1 2" key="1">
    <citation type="submission" date="2017-05" db="EMBL/GenBank/DDBJ databases">
        <authorList>
            <person name="Varghese N."/>
            <person name="Submissions S."/>
        </authorList>
    </citation>
    <scope>NUCLEOTIDE SEQUENCE [LARGE SCALE GENOMIC DNA]</scope>
    <source>
        <strain evidence="1 2">DSM 16304</strain>
    </source>
</reference>